<proteinExistence type="predicted"/>
<protein>
    <submittedName>
        <fullName evidence="3">Uncharacterized protein</fullName>
    </submittedName>
</protein>
<evidence type="ECO:0000256" key="2">
    <source>
        <dbReference type="SAM" id="SignalP"/>
    </source>
</evidence>
<feature type="transmembrane region" description="Helical" evidence="1">
    <location>
        <begin position="115"/>
        <end position="136"/>
    </location>
</feature>
<sequence length="275" mass="28746">MRGRTAARVLLVGGCLAVLFGPSGAPAEADDKDAADARAVYCLARDHRAGLADAAVSLRLATASPRPGHVVADGADLDLDAWRAKHAKSFERACRAFYTASKEPAAAPGGPGGGLGLMALVAVLLPVAAGAALTLLTTEWRAARDAGRLRADALRSAARAFAEAATGYAQAWTEHSIGPQPPDREVARARAELDARLRETEVLRRRWTAVPALRAAMASGPLGAALAEGWRDLGPDERRTRAEGVRDAADDLGAACGRTARALERPGRRHGAMRT</sequence>
<dbReference type="Proteomes" id="UP001049518">
    <property type="component" value="Chromosome"/>
</dbReference>
<reference evidence="3" key="1">
    <citation type="submission" date="2020-07" db="EMBL/GenBank/DDBJ databases">
        <authorList>
            <person name="Tarantini F.S."/>
            <person name="Hong K.W."/>
            <person name="Chan K.G."/>
        </authorList>
    </citation>
    <scope>NUCLEOTIDE SEQUENCE</scope>
    <source>
        <strain evidence="3">32-07</strain>
    </source>
</reference>
<keyword evidence="1" id="KW-1133">Transmembrane helix</keyword>
<organism evidence="3 4">
    <name type="scientific">Actinomadura graeca</name>
    <dbReference type="NCBI Taxonomy" id="2750812"/>
    <lineage>
        <taxon>Bacteria</taxon>
        <taxon>Bacillati</taxon>
        <taxon>Actinomycetota</taxon>
        <taxon>Actinomycetes</taxon>
        <taxon>Streptosporangiales</taxon>
        <taxon>Thermomonosporaceae</taxon>
        <taxon>Actinomadura</taxon>
    </lineage>
</organism>
<dbReference type="RefSeq" id="WP_231331642.1">
    <property type="nucleotide sequence ID" value="NZ_CP059572.1"/>
</dbReference>
<dbReference type="EMBL" id="CP059572">
    <property type="protein sequence ID" value="QXJ25553.1"/>
    <property type="molecule type" value="Genomic_DNA"/>
</dbReference>
<keyword evidence="2" id="KW-0732">Signal</keyword>
<name>A0ABX8R994_9ACTN</name>
<evidence type="ECO:0000256" key="1">
    <source>
        <dbReference type="SAM" id="Phobius"/>
    </source>
</evidence>
<gene>
    <name evidence="3" type="ORF">AGRA3207_007064</name>
</gene>
<evidence type="ECO:0000313" key="4">
    <source>
        <dbReference type="Proteomes" id="UP001049518"/>
    </source>
</evidence>
<keyword evidence="1" id="KW-0812">Transmembrane</keyword>
<feature type="signal peptide" evidence="2">
    <location>
        <begin position="1"/>
        <end position="27"/>
    </location>
</feature>
<keyword evidence="4" id="KW-1185">Reference proteome</keyword>
<feature type="chain" id="PRO_5047074344" evidence="2">
    <location>
        <begin position="28"/>
        <end position="275"/>
    </location>
</feature>
<accession>A0ABX8R994</accession>
<keyword evidence="1" id="KW-0472">Membrane</keyword>
<evidence type="ECO:0000313" key="3">
    <source>
        <dbReference type="EMBL" id="QXJ25553.1"/>
    </source>
</evidence>